<evidence type="ECO:0000256" key="1">
    <source>
        <dbReference type="ARBA" id="ARBA00022723"/>
    </source>
</evidence>
<keyword evidence="2" id="KW-0677">Repeat</keyword>
<dbReference type="Pfam" id="PF02493">
    <property type="entry name" value="MORN"/>
    <property type="match status" value="2"/>
</dbReference>
<gene>
    <name evidence="8" type="ORF">GPM918_LOCUS18188</name>
    <name evidence="9" type="ORF">SRO942_LOCUS18185</name>
</gene>
<dbReference type="SUPFAM" id="SSF48403">
    <property type="entry name" value="Ankyrin repeat"/>
    <property type="match status" value="2"/>
</dbReference>
<dbReference type="SUPFAM" id="SSF144232">
    <property type="entry name" value="HIT/MYND zinc finger-like"/>
    <property type="match status" value="1"/>
</dbReference>
<comment type="caution">
    <text evidence="8">The sequence shown here is derived from an EMBL/GenBank/DDBJ whole genome shotgun (WGS) entry which is preliminary data.</text>
</comment>
<keyword evidence="5" id="KW-0040">ANK repeat</keyword>
<dbReference type="PROSITE" id="PS50865">
    <property type="entry name" value="ZF_MYND_2"/>
    <property type="match status" value="1"/>
</dbReference>
<dbReference type="Proteomes" id="UP000663829">
    <property type="component" value="Unassembled WGS sequence"/>
</dbReference>
<organism evidence="8 10">
    <name type="scientific">Didymodactylos carnosus</name>
    <dbReference type="NCBI Taxonomy" id="1234261"/>
    <lineage>
        <taxon>Eukaryota</taxon>
        <taxon>Metazoa</taxon>
        <taxon>Spiralia</taxon>
        <taxon>Gnathifera</taxon>
        <taxon>Rotifera</taxon>
        <taxon>Eurotatoria</taxon>
        <taxon>Bdelloidea</taxon>
        <taxon>Philodinida</taxon>
        <taxon>Philodinidae</taxon>
        <taxon>Didymodactylos</taxon>
    </lineage>
</organism>
<dbReference type="Proteomes" id="UP000681722">
    <property type="component" value="Unassembled WGS sequence"/>
</dbReference>
<dbReference type="OrthoDB" id="48314at2759"/>
<feature type="domain" description="MYND-type" evidence="7">
    <location>
        <begin position="805"/>
        <end position="845"/>
    </location>
</feature>
<dbReference type="Pfam" id="PF01753">
    <property type="entry name" value="zf-MYND"/>
    <property type="match status" value="1"/>
</dbReference>
<proteinExistence type="predicted"/>
<dbReference type="Pfam" id="PF12796">
    <property type="entry name" value="Ank_2"/>
    <property type="match status" value="2"/>
</dbReference>
<accession>A0A814N819</accession>
<keyword evidence="3 6" id="KW-0863">Zinc-finger</keyword>
<dbReference type="Gene3D" id="6.10.140.2220">
    <property type="match status" value="1"/>
</dbReference>
<dbReference type="GO" id="GO:0008270">
    <property type="term" value="F:zinc ion binding"/>
    <property type="evidence" value="ECO:0007669"/>
    <property type="project" value="UniProtKB-KW"/>
</dbReference>
<dbReference type="EMBL" id="CAJOBC010005193">
    <property type="protein sequence ID" value="CAF3855111.1"/>
    <property type="molecule type" value="Genomic_DNA"/>
</dbReference>
<dbReference type="PROSITE" id="PS50297">
    <property type="entry name" value="ANK_REP_REGION"/>
    <property type="match status" value="3"/>
</dbReference>
<evidence type="ECO:0000256" key="3">
    <source>
        <dbReference type="ARBA" id="ARBA00022771"/>
    </source>
</evidence>
<dbReference type="PROSITE" id="PS50088">
    <property type="entry name" value="ANK_REPEAT"/>
    <property type="match status" value="3"/>
</dbReference>
<dbReference type="SMART" id="SM00698">
    <property type="entry name" value="MORN"/>
    <property type="match status" value="2"/>
</dbReference>
<reference evidence="8" key="1">
    <citation type="submission" date="2021-02" db="EMBL/GenBank/DDBJ databases">
        <authorList>
            <person name="Nowell W R."/>
        </authorList>
    </citation>
    <scope>NUCLEOTIDE SEQUENCE</scope>
</reference>
<dbReference type="InterPro" id="IPR002893">
    <property type="entry name" value="Znf_MYND"/>
</dbReference>
<feature type="repeat" description="ANK" evidence="5">
    <location>
        <begin position="325"/>
        <end position="357"/>
    </location>
</feature>
<dbReference type="PANTHER" id="PTHR15897">
    <property type="entry name" value="ANKYRIN REPEAT AND MYND DOMAIN PROTEIN 1"/>
    <property type="match status" value="1"/>
</dbReference>
<dbReference type="EMBL" id="CAJNOQ010005193">
    <property type="protein sequence ID" value="CAF1089592.1"/>
    <property type="molecule type" value="Genomic_DNA"/>
</dbReference>
<evidence type="ECO:0000256" key="6">
    <source>
        <dbReference type="PROSITE-ProRule" id="PRU00134"/>
    </source>
</evidence>
<dbReference type="InterPro" id="IPR002110">
    <property type="entry name" value="Ankyrin_rpt"/>
</dbReference>
<evidence type="ECO:0000313" key="10">
    <source>
        <dbReference type="Proteomes" id="UP000663829"/>
    </source>
</evidence>
<evidence type="ECO:0000313" key="9">
    <source>
        <dbReference type="EMBL" id="CAF3855111.1"/>
    </source>
</evidence>
<dbReference type="SMART" id="SM00248">
    <property type="entry name" value="ANK"/>
    <property type="match status" value="5"/>
</dbReference>
<feature type="repeat" description="ANK" evidence="5">
    <location>
        <begin position="565"/>
        <end position="600"/>
    </location>
</feature>
<dbReference type="PROSITE" id="PS01360">
    <property type="entry name" value="ZF_MYND_1"/>
    <property type="match status" value="1"/>
</dbReference>
<keyword evidence="10" id="KW-1185">Reference proteome</keyword>
<evidence type="ECO:0000259" key="7">
    <source>
        <dbReference type="PROSITE" id="PS50865"/>
    </source>
</evidence>
<evidence type="ECO:0000256" key="5">
    <source>
        <dbReference type="PROSITE-ProRule" id="PRU00023"/>
    </source>
</evidence>
<name>A0A814N819_9BILA</name>
<sequence length="930" mass="106043">MVTTRDQSTEVLVGDIIRNSTDMKEIARIDLLSDADNVDTDATVKKRINAKTPVNDPIVDYKYNGDVYQNKKHGKGTLTWADGRTFTGHFYGDKRHGFGSFEIPTHSAFKGLYRDDERFGPGIVSYTNSQNEEVGYWLENDLARLCTNSSLTLDITITVQYSKTIKVRSWFSHEEILDHHSKTLFVDSIDKYTKYFEQHRVFIDQALQDRHDSLNTYLNSMKNVKRQDVEYEDECLTDDRYVEMPNLTPEIRDLYYYTNKFWPLRQYSDVAMEQIATNNRDQFLPGGPLEQASLNLIEYAYRGMLKEVRDIVNRKQAFVDVSDDHGYTALHMSSYQIHIPVINFLLDSGANVNQMTDSCLTPLMFCFIQYYANDTMQNIALEHRDPTVLRPAPEQTHTSLNSHREQIVQYESAPVKQTSDFDSQLPPSYGYEITSELRNKIKDETFRQSIYDTIMLLLRRGADPTLSDWPFPVLCFAIRAGDLDMVNLLLKKKADVNCKISDRFARLSALHIACGCMSEKALDICKVLIQSGAYATAETKCGTEYLTMADPILIDMHSAKVAASSGRTPLHIACSRTDSLSVEIVRLLLNSNANPNAVCNGQSPLTLAIANGNEPVVDLLLKHPNTDPSIALGWGNGNALCSILSTLYEQKWPFQKRIQLIERLIEKNPQILYPVTFGPKRTIGSVVDYAYHMFFTDHRIAHTPYHSLNNPERLVYNDRKELLAFIAKRFREEAVTHENLLRLSTPVSILSVDRTPSIVMFIQPESSLQSQADVASEFKYELIDVYITLTKFFDLYYRGTELRYCANCGRSTGVRLTNCNRCNKVAFCSKPCKVTGWNTFHKKECKRSPTTTVDTTSTKKSINVNEKLFKDSVLAMKTPALKLPPLSVSKLLRMKRKGLKSLQRQPTVILSDINLSWNPTYQAPENYSFN</sequence>
<dbReference type="AlphaFoldDB" id="A0A814N819"/>
<dbReference type="Gene3D" id="2.20.110.10">
    <property type="entry name" value="Histone H3 K4-specific methyltransferase SET7/9 N-terminal domain"/>
    <property type="match status" value="1"/>
</dbReference>
<evidence type="ECO:0000313" key="8">
    <source>
        <dbReference type="EMBL" id="CAF1089592.1"/>
    </source>
</evidence>
<dbReference type="InterPro" id="IPR053064">
    <property type="entry name" value="Ankyrin-MYND_domain-protein"/>
</dbReference>
<evidence type="ECO:0000256" key="4">
    <source>
        <dbReference type="ARBA" id="ARBA00022833"/>
    </source>
</evidence>
<protein>
    <recommendedName>
        <fullName evidence="7">MYND-type domain-containing protein</fullName>
    </recommendedName>
</protein>
<keyword evidence="1" id="KW-0479">Metal-binding</keyword>
<dbReference type="InterPro" id="IPR003409">
    <property type="entry name" value="MORN"/>
</dbReference>
<dbReference type="PANTHER" id="PTHR15897:SF2">
    <property type="entry name" value="ANKYRIN REPEAT AND MYND DOMAIN-CONTAINING PROTEIN 1"/>
    <property type="match status" value="1"/>
</dbReference>
<keyword evidence="4" id="KW-0862">Zinc</keyword>
<dbReference type="InterPro" id="IPR036770">
    <property type="entry name" value="Ankyrin_rpt-contain_sf"/>
</dbReference>
<dbReference type="Pfam" id="PF00023">
    <property type="entry name" value="Ank"/>
    <property type="match status" value="1"/>
</dbReference>
<feature type="repeat" description="ANK" evidence="5">
    <location>
        <begin position="600"/>
        <end position="623"/>
    </location>
</feature>
<evidence type="ECO:0000256" key="2">
    <source>
        <dbReference type="ARBA" id="ARBA00022737"/>
    </source>
</evidence>
<dbReference type="Gene3D" id="1.25.40.20">
    <property type="entry name" value="Ankyrin repeat-containing domain"/>
    <property type="match status" value="3"/>
</dbReference>
<dbReference type="SUPFAM" id="SSF82185">
    <property type="entry name" value="Histone H3 K4-specific methyltransferase SET7/9 N-terminal domain"/>
    <property type="match status" value="1"/>
</dbReference>